<dbReference type="HOGENOM" id="CLU_2241687_0_0_1"/>
<proteinExistence type="predicted"/>
<reference evidence="1" key="2">
    <citation type="submission" date="2024-10" db="UniProtKB">
        <authorList>
            <consortium name="EnsemblProtists"/>
        </authorList>
    </citation>
    <scope>IDENTIFICATION</scope>
</reference>
<dbReference type="AlphaFoldDB" id="A0A0D3IWR6"/>
<organism evidence="1 2">
    <name type="scientific">Emiliania huxleyi (strain CCMP1516)</name>
    <dbReference type="NCBI Taxonomy" id="280463"/>
    <lineage>
        <taxon>Eukaryota</taxon>
        <taxon>Haptista</taxon>
        <taxon>Haptophyta</taxon>
        <taxon>Prymnesiophyceae</taxon>
        <taxon>Isochrysidales</taxon>
        <taxon>Noelaerhabdaceae</taxon>
        <taxon>Emiliania</taxon>
    </lineage>
</organism>
<accession>A0A0D3IWR6</accession>
<dbReference type="PaxDb" id="2903-EOD15701"/>
<evidence type="ECO:0000313" key="1">
    <source>
        <dbReference type="EnsemblProtists" id="EOD15701"/>
    </source>
</evidence>
<dbReference type="RefSeq" id="XP_005768130.1">
    <property type="nucleotide sequence ID" value="XM_005768073.1"/>
</dbReference>
<protein>
    <submittedName>
        <fullName evidence="1">Uncharacterized protein</fullName>
    </submittedName>
</protein>
<sequence length="105" mass="11826">MSWHQLKACTAQITWFLHGISDFAQNTPPGSGYTNPRYPTRPKDIHLENLENLENPTRPKDIHLENLEKAVNQKVPPLLRLALKKAEAQCCVCVSNQAHITSISP</sequence>
<evidence type="ECO:0000313" key="2">
    <source>
        <dbReference type="Proteomes" id="UP000013827"/>
    </source>
</evidence>
<reference evidence="2" key="1">
    <citation type="journal article" date="2013" name="Nature">
        <title>Pan genome of the phytoplankton Emiliania underpins its global distribution.</title>
        <authorList>
            <person name="Read B.A."/>
            <person name="Kegel J."/>
            <person name="Klute M.J."/>
            <person name="Kuo A."/>
            <person name="Lefebvre S.C."/>
            <person name="Maumus F."/>
            <person name="Mayer C."/>
            <person name="Miller J."/>
            <person name="Monier A."/>
            <person name="Salamov A."/>
            <person name="Young J."/>
            <person name="Aguilar M."/>
            <person name="Claverie J.M."/>
            <person name="Frickenhaus S."/>
            <person name="Gonzalez K."/>
            <person name="Herman E.K."/>
            <person name="Lin Y.C."/>
            <person name="Napier J."/>
            <person name="Ogata H."/>
            <person name="Sarno A.F."/>
            <person name="Shmutz J."/>
            <person name="Schroeder D."/>
            <person name="de Vargas C."/>
            <person name="Verret F."/>
            <person name="von Dassow P."/>
            <person name="Valentin K."/>
            <person name="Van de Peer Y."/>
            <person name="Wheeler G."/>
            <person name="Dacks J.B."/>
            <person name="Delwiche C.F."/>
            <person name="Dyhrman S.T."/>
            <person name="Glockner G."/>
            <person name="John U."/>
            <person name="Richards T."/>
            <person name="Worden A.Z."/>
            <person name="Zhang X."/>
            <person name="Grigoriev I.V."/>
            <person name="Allen A.E."/>
            <person name="Bidle K."/>
            <person name="Borodovsky M."/>
            <person name="Bowler C."/>
            <person name="Brownlee C."/>
            <person name="Cock J.M."/>
            <person name="Elias M."/>
            <person name="Gladyshev V.N."/>
            <person name="Groth M."/>
            <person name="Guda C."/>
            <person name="Hadaegh A."/>
            <person name="Iglesias-Rodriguez M.D."/>
            <person name="Jenkins J."/>
            <person name="Jones B.M."/>
            <person name="Lawson T."/>
            <person name="Leese F."/>
            <person name="Lindquist E."/>
            <person name="Lobanov A."/>
            <person name="Lomsadze A."/>
            <person name="Malik S.B."/>
            <person name="Marsh M.E."/>
            <person name="Mackinder L."/>
            <person name="Mock T."/>
            <person name="Mueller-Roeber B."/>
            <person name="Pagarete A."/>
            <person name="Parker M."/>
            <person name="Probert I."/>
            <person name="Quesneville H."/>
            <person name="Raines C."/>
            <person name="Rensing S.A."/>
            <person name="Riano-Pachon D.M."/>
            <person name="Richier S."/>
            <person name="Rokitta S."/>
            <person name="Shiraiwa Y."/>
            <person name="Soanes D.M."/>
            <person name="van der Giezen M."/>
            <person name="Wahlund T.M."/>
            <person name="Williams B."/>
            <person name="Wilson W."/>
            <person name="Wolfe G."/>
            <person name="Wurch L.L."/>
        </authorList>
    </citation>
    <scope>NUCLEOTIDE SEQUENCE</scope>
</reference>
<dbReference type="KEGG" id="ehx:EMIHUDRAFT_211294"/>
<keyword evidence="2" id="KW-1185">Reference proteome</keyword>
<dbReference type="Proteomes" id="UP000013827">
    <property type="component" value="Unassembled WGS sequence"/>
</dbReference>
<dbReference type="GeneID" id="17261853"/>
<name>A0A0D3IWR6_EMIH1</name>
<dbReference type="EnsemblProtists" id="EOD15701">
    <property type="protein sequence ID" value="EOD15701"/>
    <property type="gene ID" value="EMIHUDRAFT_211294"/>
</dbReference>